<feature type="transmembrane region" description="Helical" evidence="1">
    <location>
        <begin position="38"/>
        <end position="66"/>
    </location>
</feature>
<gene>
    <name evidence="2" type="ORF">BJ983_003589</name>
</gene>
<evidence type="ECO:0000313" key="2">
    <source>
        <dbReference type="EMBL" id="NYD37487.1"/>
    </source>
</evidence>
<dbReference type="AlphaFoldDB" id="A0A7Y9DYD4"/>
<dbReference type="PANTHER" id="PTHR34978">
    <property type="entry name" value="POSSIBLE SENSOR-TRANSDUCER PROTEIN BLAR"/>
    <property type="match status" value="1"/>
</dbReference>
<sequence>MSIAVFLVLVAPAALLPLMGARAGRFLADQLRPTWSVAVLTGALVGFAAVTVAGLALLAAVAVSEWEPALVSRTWSLAALIGGREEVTAPLGVALGVLASLGLGIVAVRVALAVRGVSRRYRWAGRQIPPDVGPGSVIEAPEAGVPARALPVRGGHILVDARLWAGLPDRHRDAVLAHERAHLRRHHDRHLVVAALACACNPLLGPLARALDYALERSADEDAARTCDRRTVAHAIGAVALVGRPDRPVLAATGAAVPRRVGALLDTPHTTWRGAATAVGVLLTLVASVGLAHHAWVDLLEILATR</sequence>
<keyword evidence="1" id="KW-0472">Membrane</keyword>
<protein>
    <recommendedName>
        <fullName evidence="4">Peptidase M48-like protein</fullName>
    </recommendedName>
</protein>
<dbReference type="RefSeq" id="WP_179795040.1">
    <property type="nucleotide sequence ID" value="NZ_BAABHP010000025.1"/>
</dbReference>
<dbReference type="Proteomes" id="UP000535890">
    <property type="component" value="Unassembled WGS sequence"/>
</dbReference>
<proteinExistence type="predicted"/>
<dbReference type="Gene3D" id="3.30.2010.10">
    <property type="entry name" value="Metalloproteases ('zincins'), catalytic domain"/>
    <property type="match status" value="1"/>
</dbReference>
<dbReference type="InterPro" id="IPR052173">
    <property type="entry name" value="Beta-lactam_resp_regulator"/>
</dbReference>
<feature type="transmembrane region" description="Helical" evidence="1">
    <location>
        <begin position="87"/>
        <end position="112"/>
    </location>
</feature>
<evidence type="ECO:0000313" key="3">
    <source>
        <dbReference type="Proteomes" id="UP000535890"/>
    </source>
</evidence>
<dbReference type="PANTHER" id="PTHR34978:SF3">
    <property type="entry name" value="SLR0241 PROTEIN"/>
    <property type="match status" value="1"/>
</dbReference>
<reference evidence="2 3" key="1">
    <citation type="submission" date="2020-07" db="EMBL/GenBank/DDBJ databases">
        <title>Sequencing the genomes of 1000 actinobacteria strains.</title>
        <authorList>
            <person name="Klenk H.-P."/>
        </authorList>
    </citation>
    <scope>NUCLEOTIDE SEQUENCE [LARGE SCALE GENOMIC DNA]</scope>
    <source>
        <strain evidence="2 3">DSM 45772</strain>
    </source>
</reference>
<keyword evidence="3" id="KW-1185">Reference proteome</keyword>
<organism evidence="2 3">
    <name type="scientific">Actinomycetospora corticicola</name>
    <dbReference type="NCBI Taxonomy" id="663602"/>
    <lineage>
        <taxon>Bacteria</taxon>
        <taxon>Bacillati</taxon>
        <taxon>Actinomycetota</taxon>
        <taxon>Actinomycetes</taxon>
        <taxon>Pseudonocardiales</taxon>
        <taxon>Pseudonocardiaceae</taxon>
        <taxon>Actinomycetospora</taxon>
    </lineage>
</organism>
<evidence type="ECO:0008006" key="4">
    <source>
        <dbReference type="Google" id="ProtNLM"/>
    </source>
</evidence>
<name>A0A7Y9DYD4_9PSEU</name>
<dbReference type="EMBL" id="JACCBN010000001">
    <property type="protein sequence ID" value="NYD37487.1"/>
    <property type="molecule type" value="Genomic_DNA"/>
</dbReference>
<keyword evidence="1" id="KW-0812">Transmembrane</keyword>
<accession>A0A7Y9DYD4</accession>
<keyword evidence="1" id="KW-1133">Transmembrane helix</keyword>
<comment type="caution">
    <text evidence="2">The sequence shown here is derived from an EMBL/GenBank/DDBJ whole genome shotgun (WGS) entry which is preliminary data.</text>
</comment>
<evidence type="ECO:0000256" key="1">
    <source>
        <dbReference type="SAM" id="Phobius"/>
    </source>
</evidence>